<keyword evidence="2" id="KW-1185">Reference proteome</keyword>
<gene>
    <name evidence="1" type="ORF">C1O66_21410</name>
</gene>
<comment type="caution">
    <text evidence="1">The sequence shown here is derived from an EMBL/GenBank/DDBJ whole genome shotgun (WGS) entry which is preliminary data.</text>
</comment>
<dbReference type="EMBL" id="POSP01000004">
    <property type="protein sequence ID" value="PND36267.1"/>
    <property type="molecule type" value="Genomic_DNA"/>
</dbReference>
<reference evidence="1 2" key="1">
    <citation type="submission" date="2018-01" db="EMBL/GenBank/DDBJ databases">
        <title>Draft genome sequence of Paucibacter aquatile CR182 isolated from freshwater of the Nakdong River.</title>
        <authorList>
            <person name="Choi A."/>
            <person name="Chung E.J."/>
        </authorList>
    </citation>
    <scope>NUCLEOTIDE SEQUENCE [LARGE SCALE GENOMIC DNA]</scope>
    <source>
        <strain evidence="1 2">CR182</strain>
    </source>
</reference>
<dbReference type="Proteomes" id="UP000235916">
    <property type="component" value="Unassembled WGS sequence"/>
</dbReference>
<dbReference type="AlphaFoldDB" id="A0A2N8KS33"/>
<dbReference type="RefSeq" id="WP_102770040.1">
    <property type="nucleotide sequence ID" value="NZ_POSP01000004.1"/>
</dbReference>
<dbReference type="SUPFAM" id="SSF51445">
    <property type="entry name" value="(Trans)glycosidases"/>
    <property type="match status" value="1"/>
</dbReference>
<proteinExistence type="predicted"/>
<name>A0A2N8KS33_9BURK</name>
<sequence>MANIAVLFKQEALGLASEQRMNVPGVLGGKWLWRFSWDMVGGQRARLCAGPDHGGRASMDQMALAA</sequence>
<evidence type="ECO:0000313" key="2">
    <source>
        <dbReference type="Proteomes" id="UP000235916"/>
    </source>
</evidence>
<dbReference type="InterPro" id="IPR017853">
    <property type="entry name" value="GH"/>
</dbReference>
<accession>A0A2N8KS33</accession>
<dbReference type="Gene3D" id="3.20.20.80">
    <property type="entry name" value="Glycosidases"/>
    <property type="match status" value="1"/>
</dbReference>
<evidence type="ECO:0000313" key="1">
    <source>
        <dbReference type="EMBL" id="PND36267.1"/>
    </source>
</evidence>
<organism evidence="1 2">
    <name type="scientific">Kinneretia aquatilis</name>
    <dbReference type="NCBI Taxonomy" id="2070761"/>
    <lineage>
        <taxon>Bacteria</taxon>
        <taxon>Pseudomonadati</taxon>
        <taxon>Pseudomonadota</taxon>
        <taxon>Betaproteobacteria</taxon>
        <taxon>Burkholderiales</taxon>
        <taxon>Sphaerotilaceae</taxon>
        <taxon>Roseateles</taxon>
    </lineage>
</organism>
<dbReference type="OrthoDB" id="9993533at2"/>
<protein>
    <submittedName>
        <fullName evidence="1">Uncharacterized protein</fullName>
    </submittedName>
</protein>